<dbReference type="InterPro" id="IPR027417">
    <property type="entry name" value="P-loop_NTPase"/>
</dbReference>
<dbReference type="EMBL" id="QEYD01000009">
    <property type="protein sequence ID" value="PWE27782.1"/>
    <property type="molecule type" value="Genomic_DNA"/>
</dbReference>
<feature type="domain" description="Bacterial type II secretion system protein E" evidence="4">
    <location>
        <begin position="297"/>
        <end position="311"/>
    </location>
</feature>
<dbReference type="Proteomes" id="UP000244940">
    <property type="component" value="Unassembled WGS sequence"/>
</dbReference>
<dbReference type="SUPFAM" id="SSF52540">
    <property type="entry name" value="P-loop containing nucleoside triphosphate hydrolases"/>
    <property type="match status" value="1"/>
</dbReference>
<reference evidence="5 6" key="1">
    <citation type="submission" date="2018-05" db="EMBL/GenBank/DDBJ databases">
        <title>Pararhodobacter marina sp. nov., isolated from deep-sea water of the Indian Ocean.</title>
        <authorList>
            <person name="Lai Q.Sr."/>
            <person name="Liu X."/>
            <person name="Shao Z."/>
        </authorList>
    </citation>
    <scope>NUCLEOTIDE SEQUENCE [LARGE SCALE GENOMIC DNA]</scope>
    <source>
        <strain evidence="5 6">CIC4N-9</strain>
    </source>
</reference>
<evidence type="ECO:0000256" key="2">
    <source>
        <dbReference type="ARBA" id="ARBA00022741"/>
    </source>
</evidence>
<keyword evidence="2" id="KW-0547">Nucleotide-binding</keyword>
<dbReference type="PANTHER" id="PTHR30258">
    <property type="entry name" value="TYPE II SECRETION SYSTEM PROTEIN GSPE-RELATED"/>
    <property type="match status" value="1"/>
</dbReference>
<dbReference type="PROSITE" id="PS00662">
    <property type="entry name" value="T2SP_E"/>
    <property type="match status" value="1"/>
</dbReference>
<dbReference type="PANTHER" id="PTHR30258:SF2">
    <property type="entry name" value="COMG OPERON PROTEIN 1"/>
    <property type="match status" value="1"/>
</dbReference>
<organism evidence="5 6">
    <name type="scientific">Pararhodobacter marinus</name>
    <dbReference type="NCBI Taxonomy" id="2184063"/>
    <lineage>
        <taxon>Bacteria</taxon>
        <taxon>Pseudomonadati</taxon>
        <taxon>Pseudomonadota</taxon>
        <taxon>Alphaproteobacteria</taxon>
        <taxon>Rhodobacterales</taxon>
        <taxon>Paracoccaceae</taxon>
        <taxon>Pararhodobacter</taxon>
    </lineage>
</organism>
<name>A0A2U2C7F2_9RHOB</name>
<dbReference type="OrthoDB" id="9804785at2"/>
<dbReference type="Gene3D" id="3.40.50.300">
    <property type="entry name" value="P-loop containing nucleotide triphosphate hydrolases"/>
    <property type="match status" value="1"/>
</dbReference>
<comment type="caution">
    <text evidence="5">The sequence shown here is derived from an EMBL/GenBank/DDBJ whole genome shotgun (WGS) entry which is preliminary data.</text>
</comment>
<accession>A0A2U2C7F2</accession>
<dbReference type="GO" id="GO:0005524">
    <property type="term" value="F:ATP binding"/>
    <property type="evidence" value="ECO:0007669"/>
    <property type="project" value="UniProtKB-KW"/>
</dbReference>
<evidence type="ECO:0000256" key="1">
    <source>
        <dbReference type="ARBA" id="ARBA00006611"/>
    </source>
</evidence>
<dbReference type="GO" id="GO:0016887">
    <property type="term" value="F:ATP hydrolysis activity"/>
    <property type="evidence" value="ECO:0007669"/>
    <property type="project" value="TreeGrafter"/>
</dbReference>
<dbReference type="SMART" id="SM00382">
    <property type="entry name" value="AAA"/>
    <property type="match status" value="1"/>
</dbReference>
<keyword evidence="3" id="KW-0067">ATP-binding</keyword>
<dbReference type="InterPro" id="IPR001482">
    <property type="entry name" value="T2SS/T4SS_dom"/>
</dbReference>
<dbReference type="FunFam" id="3.30.450.90:FF:000001">
    <property type="entry name" value="Type II secretion system ATPase GspE"/>
    <property type="match status" value="1"/>
</dbReference>
<protein>
    <submittedName>
        <fullName evidence="5">Type II secretion system protein GspE</fullName>
    </submittedName>
</protein>
<dbReference type="AlphaFoldDB" id="A0A2U2C7F2"/>
<dbReference type="InterPro" id="IPR054757">
    <property type="entry name" value="GSPE_N1E"/>
</dbReference>
<dbReference type="Pfam" id="PF22341">
    <property type="entry name" value="GSPE_N1E"/>
    <property type="match status" value="1"/>
</dbReference>
<dbReference type="InterPro" id="IPR037257">
    <property type="entry name" value="T2SS_E_N_sf"/>
</dbReference>
<sequence>MSGARLPLAFARDNQVALDDTTLLAGPEATMNGLRAARRAAGAALAPDMLDLDTFQHRLSRLYDSGTEEGEEVAFDLEDTTRQTARDILEDPEDAPVIRLVNQLLRQAVRGSASDLHLEPHESGLRARMRIDGTMQTVFDRRDVPAKRVVSRLKVMSGLDIAETRLPQDGRIALRLGGRAIDVRLSTLPGHHGERVVMRLLDRSGGLMELDRLGLSPENAARLNRLAALPNGIILATGPTGSGKTTTLYSLLRLADRRERTILTVEDPVEYDLPGISQTPVNPDIGLTFARGLRSILRQDPDVILVGEIRDGETAQTASEAALTGHLVFSSLHANTALSAVVRLRELGVEGYLISATLRGVLAQRLVRRLCPKCARAEAPTPEDTALFRLHNVPAPAQIHHAQGCEACDGTGYSGRVGVYDILEIDEKLRAAIDSDASEVRLREAAGERPSLMQSALALVAEGQTSPAEVRRVLGETA</sequence>
<comment type="similarity">
    <text evidence="1">Belongs to the GSP E family.</text>
</comment>
<dbReference type="Gene3D" id="3.30.450.90">
    <property type="match status" value="1"/>
</dbReference>
<dbReference type="GeneID" id="94366243"/>
<evidence type="ECO:0000259" key="4">
    <source>
        <dbReference type="PROSITE" id="PS00662"/>
    </source>
</evidence>
<dbReference type="InterPro" id="IPR003593">
    <property type="entry name" value="AAA+_ATPase"/>
</dbReference>
<evidence type="ECO:0000313" key="6">
    <source>
        <dbReference type="Proteomes" id="UP000244940"/>
    </source>
</evidence>
<evidence type="ECO:0000256" key="3">
    <source>
        <dbReference type="ARBA" id="ARBA00022840"/>
    </source>
</evidence>
<dbReference type="Pfam" id="PF00437">
    <property type="entry name" value="T2SSE"/>
    <property type="match status" value="1"/>
</dbReference>
<dbReference type="RefSeq" id="WP_109534197.1">
    <property type="nucleotide sequence ID" value="NZ_QEYD01000009.1"/>
</dbReference>
<evidence type="ECO:0000313" key="5">
    <source>
        <dbReference type="EMBL" id="PWE27782.1"/>
    </source>
</evidence>
<dbReference type="GO" id="GO:0005886">
    <property type="term" value="C:plasma membrane"/>
    <property type="evidence" value="ECO:0007669"/>
    <property type="project" value="TreeGrafter"/>
</dbReference>
<dbReference type="CDD" id="cd01129">
    <property type="entry name" value="PulE-GspE-like"/>
    <property type="match status" value="1"/>
</dbReference>
<proteinExistence type="inferred from homology"/>
<gene>
    <name evidence="5" type="ORF">C4N9_15210</name>
</gene>
<keyword evidence="6" id="KW-1185">Reference proteome</keyword>
<dbReference type="Gene3D" id="3.30.300.160">
    <property type="entry name" value="Type II secretion system, protein E, N-terminal domain"/>
    <property type="match status" value="1"/>
</dbReference>